<protein>
    <submittedName>
        <fullName evidence="3">(northern house mosquito) hypothetical protein</fullName>
    </submittedName>
</protein>
<evidence type="ECO:0000256" key="2">
    <source>
        <dbReference type="SAM" id="Phobius"/>
    </source>
</evidence>
<dbReference type="EMBL" id="HBUE01228704">
    <property type="protein sequence ID" value="CAG6543516.1"/>
    <property type="molecule type" value="Transcribed_RNA"/>
</dbReference>
<reference evidence="3" key="1">
    <citation type="submission" date="2021-05" db="EMBL/GenBank/DDBJ databases">
        <authorList>
            <person name="Alioto T."/>
            <person name="Alioto T."/>
            <person name="Gomez Garrido J."/>
        </authorList>
    </citation>
    <scope>NUCLEOTIDE SEQUENCE</scope>
</reference>
<organism evidence="3">
    <name type="scientific">Culex pipiens</name>
    <name type="common">House mosquito</name>
    <dbReference type="NCBI Taxonomy" id="7175"/>
    <lineage>
        <taxon>Eukaryota</taxon>
        <taxon>Metazoa</taxon>
        <taxon>Ecdysozoa</taxon>
        <taxon>Arthropoda</taxon>
        <taxon>Hexapoda</taxon>
        <taxon>Insecta</taxon>
        <taxon>Pterygota</taxon>
        <taxon>Neoptera</taxon>
        <taxon>Endopterygota</taxon>
        <taxon>Diptera</taxon>
        <taxon>Nematocera</taxon>
        <taxon>Culicoidea</taxon>
        <taxon>Culicidae</taxon>
        <taxon>Culicinae</taxon>
        <taxon>Culicini</taxon>
        <taxon>Culex</taxon>
        <taxon>Culex</taxon>
    </lineage>
</organism>
<evidence type="ECO:0000256" key="1">
    <source>
        <dbReference type="SAM" id="MobiDB-lite"/>
    </source>
</evidence>
<keyword evidence="2" id="KW-1133">Transmembrane helix</keyword>
<accession>A0A8D8KVY3</accession>
<feature type="compositionally biased region" description="Basic and acidic residues" evidence="1">
    <location>
        <begin position="93"/>
        <end position="106"/>
    </location>
</feature>
<proteinExistence type="predicted"/>
<dbReference type="AlphaFoldDB" id="A0A8D8KVY3"/>
<feature type="region of interest" description="Disordered" evidence="1">
    <location>
        <begin position="79"/>
        <end position="106"/>
    </location>
</feature>
<evidence type="ECO:0000313" key="3">
    <source>
        <dbReference type="EMBL" id="CAG6595638.1"/>
    </source>
</evidence>
<sequence>MIYKNAINTTTGNVLLVMIACLTVFARHGYSRTTTRAATSSQFGPKTLMTRKRALSPGSKLVSSSNSLLKMPAREEVIGATGESGPGAIRYLDTPDKSFSDRKQYR</sequence>
<feature type="transmembrane region" description="Helical" evidence="2">
    <location>
        <begin position="6"/>
        <end position="26"/>
    </location>
</feature>
<dbReference type="PROSITE" id="PS51257">
    <property type="entry name" value="PROKAR_LIPOPROTEIN"/>
    <property type="match status" value="1"/>
</dbReference>
<dbReference type="EMBL" id="HBUE01335465">
    <property type="protein sequence ID" value="CAG6595638.1"/>
    <property type="molecule type" value="Transcribed_RNA"/>
</dbReference>
<name>A0A8D8KVY3_CULPI</name>
<keyword evidence="2" id="KW-0472">Membrane</keyword>
<keyword evidence="2" id="KW-0812">Transmembrane</keyword>